<dbReference type="OrthoDB" id="6338576at2759"/>
<feature type="signal peptide" evidence="1">
    <location>
        <begin position="1"/>
        <end position="19"/>
    </location>
</feature>
<name>A0A9N8KV36_CHRIL</name>
<feature type="chain" id="PRO_5040327085" description="DUF4789 domain-containing protein" evidence="1">
    <location>
        <begin position="20"/>
        <end position="196"/>
    </location>
</feature>
<dbReference type="PANTHER" id="PTHR21177:SF4">
    <property type="entry name" value="IP06524P"/>
    <property type="match status" value="1"/>
</dbReference>
<gene>
    <name evidence="3" type="ORF">CINC_LOCUS6128</name>
</gene>
<dbReference type="EMBL" id="LR824023">
    <property type="protein sequence ID" value="CAD0203817.1"/>
    <property type="molecule type" value="Genomic_DNA"/>
</dbReference>
<keyword evidence="4" id="KW-1185">Reference proteome</keyword>
<dbReference type="Proteomes" id="UP001154114">
    <property type="component" value="Chromosome 20"/>
</dbReference>
<dbReference type="Pfam" id="PF16033">
    <property type="entry name" value="DUF4789"/>
    <property type="match status" value="1"/>
</dbReference>
<evidence type="ECO:0000259" key="2">
    <source>
        <dbReference type="Pfam" id="PF16033"/>
    </source>
</evidence>
<keyword evidence="1" id="KW-0732">Signal</keyword>
<proteinExistence type="predicted"/>
<evidence type="ECO:0000313" key="3">
    <source>
        <dbReference type="EMBL" id="CAD0203817.1"/>
    </source>
</evidence>
<evidence type="ECO:0000256" key="1">
    <source>
        <dbReference type="SAM" id="SignalP"/>
    </source>
</evidence>
<dbReference type="AlphaFoldDB" id="A0A9N8KV36"/>
<feature type="domain" description="DUF4789" evidence="2">
    <location>
        <begin position="53"/>
        <end position="127"/>
    </location>
</feature>
<sequence>MCSLNLFMLTCLVYSVAIANRMPKGSIGFPEPEEDPNLVNRDNRQPVFLPAMCPENELYYPGDQKDDWICDCRPAYLFHPKTDACWPAYRKGPCEDGHYLVLKSDSAIPVCEKNPCSVDSYVLYNGRCERLADPAPCRHLWPVPATLVVNSTTLAVGCQSHLNFHSRFGDNPVPPPQVCPPGCKRSINGKCVPIAA</sequence>
<accession>A0A9N8KV36</accession>
<dbReference type="InterPro" id="IPR031993">
    <property type="entry name" value="DUF4789"/>
</dbReference>
<reference evidence="3" key="1">
    <citation type="submission" date="2021-12" db="EMBL/GenBank/DDBJ databases">
        <authorList>
            <person name="King R."/>
        </authorList>
    </citation>
    <scope>NUCLEOTIDE SEQUENCE</scope>
</reference>
<evidence type="ECO:0000313" key="4">
    <source>
        <dbReference type="Proteomes" id="UP001154114"/>
    </source>
</evidence>
<dbReference type="PANTHER" id="PTHR21177">
    <property type="entry name" value="IP06524P-RELATED"/>
    <property type="match status" value="1"/>
</dbReference>
<protein>
    <recommendedName>
        <fullName evidence="2">DUF4789 domain-containing protein</fullName>
    </recommendedName>
</protein>
<organism evidence="3 4">
    <name type="scientific">Chrysodeixis includens</name>
    <name type="common">Soybean looper</name>
    <name type="synonym">Pseudoplusia includens</name>
    <dbReference type="NCBI Taxonomy" id="689277"/>
    <lineage>
        <taxon>Eukaryota</taxon>
        <taxon>Metazoa</taxon>
        <taxon>Ecdysozoa</taxon>
        <taxon>Arthropoda</taxon>
        <taxon>Hexapoda</taxon>
        <taxon>Insecta</taxon>
        <taxon>Pterygota</taxon>
        <taxon>Neoptera</taxon>
        <taxon>Endopterygota</taxon>
        <taxon>Lepidoptera</taxon>
        <taxon>Glossata</taxon>
        <taxon>Ditrysia</taxon>
        <taxon>Noctuoidea</taxon>
        <taxon>Noctuidae</taxon>
        <taxon>Plusiinae</taxon>
        <taxon>Chrysodeixis</taxon>
    </lineage>
</organism>